<accession>A0A848EDQ2</accession>
<evidence type="ECO:0000313" key="3">
    <source>
        <dbReference type="Proteomes" id="UP000548582"/>
    </source>
</evidence>
<organism evidence="2 3">
    <name type="scientific">Neoroseomonas marina</name>
    <dbReference type="NCBI Taxonomy" id="1232220"/>
    <lineage>
        <taxon>Bacteria</taxon>
        <taxon>Pseudomonadati</taxon>
        <taxon>Pseudomonadota</taxon>
        <taxon>Alphaproteobacteria</taxon>
        <taxon>Acetobacterales</taxon>
        <taxon>Acetobacteraceae</taxon>
        <taxon>Neoroseomonas</taxon>
    </lineage>
</organism>
<keyword evidence="3" id="KW-1185">Reference proteome</keyword>
<gene>
    <name evidence="2" type="ORF">GWK16_09985</name>
</gene>
<dbReference type="RefSeq" id="WP_170053838.1">
    <property type="nucleotide sequence ID" value="NZ_JABBKX010000003.1"/>
</dbReference>
<dbReference type="EMBL" id="JABBKX010000003">
    <property type="protein sequence ID" value="NMJ41570.1"/>
    <property type="molecule type" value="Genomic_DNA"/>
</dbReference>
<evidence type="ECO:0000313" key="2">
    <source>
        <dbReference type="EMBL" id="NMJ41570.1"/>
    </source>
</evidence>
<keyword evidence="1" id="KW-0732">Signal</keyword>
<dbReference type="Proteomes" id="UP000548582">
    <property type="component" value="Unassembled WGS sequence"/>
</dbReference>
<name>A0A848EDQ2_9PROT</name>
<comment type="caution">
    <text evidence="2">The sequence shown here is derived from an EMBL/GenBank/DDBJ whole genome shotgun (WGS) entry which is preliminary data.</text>
</comment>
<evidence type="ECO:0000256" key="1">
    <source>
        <dbReference type="SAM" id="SignalP"/>
    </source>
</evidence>
<protein>
    <submittedName>
        <fullName evidence="2">Uncharacterized protein</fullName>
    </submittedName>
</protein>
<reference evidence="2 3" key="1">
    <citation type="submission" date="2020-03" db="EMBL/GenBank/DDBJ databases">
        <authorList>
            <person name="Sun Q."/>
        </authorList>
    </citation>
    <scope>NUCLEOTIDE SEQUENCE [LARGE SCALE GENOMIC DNA]</scope>
    <source>
        <strain evidence="2 3">JC162</strain>
    </source>
</reference>
<feature type="chain" id="PRO_5032485869" evidence="1">
    <location>
        <begin position="22"/>
        <end position="73"/>
    </location>
</feature>
<feature type="signal peptide" evidence="1">
    <location>
        <begin position="1"/>
        <end position="21"/>
    </location>
</feature>
<dbReference type="AlphaFoldDB" id="A0A848EDQ2"/>
<sequence length="73" mass="7473">MTPRRFLPIALLSLATVPASAAKVAGPPPPGRNCGDPGGRLITCQALQEVLPPPPWTRCPLCGGRHAAGPSLP</sequence>
<proteinExistence type="predicted"/>